<dbReference type="AlphaFoldDB" id="A0A9D1WRA7"/>
<keyword evidence="1" id="KW-0812">Transmembrane</keyword>
<feature type="transmembrane region" description="Helical" evidence="1">
    <location>
        <begin position="264"/>
        <end position="283"/>
    </location>
</feature>
<name>A0A9D1WRA7_9FIRM</name>
<comment type="caution">
    <text evidence="2">The sequence shown here is derived from an EMBL/GenBank/DDBJ whole genome shotgun (WGS) entry which is preliminary data.</text>
</comment>
<reference evidence="2" key="1">
    <citation type="journal article" date="2021" name="PeerJ">
        <title>Extensive microbial diversity within the chicken gut microbiome revealed by metagenomics and culture.</title>
        <authorList>
            <person name="Gilroy R."/>
            <person name="Ravi A."/>
            <person name="Getino M."/>
            <person name="Pursley I."/>
            <person name="Horton D.L."/>
            <person name="Alikhan N.F."/>
            <person name="Baker D."/>
            <person name="Gharbi K."/>
            <person name="Hall N."/>
            <person name="Watson M."/>
            <person name="Adriaenssens E.M."/>
            <person name="Foster-Nyarko E."/>
            <person name="Jarju S."/>
            <person name="Secka A."/>
            <person name="Antonio M."/>
            <person name="Oren A."/>
            <person name="Chaudhuri R.R."/>
            <person name="La Ragione R."/>
            <person name="Hildebrand F."/>
            <person name="Pallen M.J."/>
        </authorList>
    </citation>
    <scope>NUCLEOTIDE SEQUENCE</scope>
    <source>
        <strain evidence="2">CHK188-5543</strain>
    </source>
</reference>
<dbReference type="Proteomes" id="UP000886800">
    <property type="component" value="Unassembled WGS sequence"/>
</dbReference>
<gene>
    <name evidence="2" type="ORF">H9736_05430</name>
</gene>
<dbReference type="EMBL" id="DXES01000121">
    <property type="protein sequence ID" value="HIX65673.1"/>
    <property type="molecule type" value="Genomic_DNA"/>
</dbReference>
<keyword evidence="1" id="KW-1133">Transmembrane helix</keyword>
<feature type="transmembrane region" description="Helical" evidence="1">
    <location>
        <begin position="225"/>
        <end position="252"/>
    </location>
</feature>
<keyword evidence="1" id="KW-0472">Membrane</keyword>
<evidence type="ECO:0000313" key="3">
    <source>
        <dbReference type="Proteomes" id="UP000886800"/>
    </source>
</evidence>
<evidence type="ECO:0000256" key="1">
    <source>
        <dbReference type="SAM" id="Phobius"/>
    </source>
</evidence>
<accession>A0A9D1WRA7</accession>
<sequence length="339" mass="36816">MRYFLTLLRAHLVCRLRSSAFWACALCFLLLAATLAAALPQENRLSLEVGLLPRGTWGEQVAGQLLSGEDFRYRRYTQRRELERDILTGTLHCGYLLEEGEVTALVTDGSYMRPLLDELVFTAANQVDAPTIALEFLRQSGQPTQGTAETFQRLSKTEPPMTVEVVELGKGAPLERLAQGGAQPLFYACLVTAFLASAVAAALLDSPRRQQALRQLAVLGGRRMGTALGSAAGELLLNIPVLAAAQLAAGVFLPNAYYPWQARAVLSAALAVLAALCYLAAGAARRFQRVLAVLLPLWCFGDVFFSGALIDPARLPYGLGALRLFSPAWYGLRLLESFL</sequence>
<feature type="transmembrane region" description="Helical" evidence="1">
    <location>
        <begin position="290"/>
        <end position="310"/>
    </location>
</feature>
<protein>
    <submittedName>
        <fullName evidence="2">Uncharacterized protein</fullName>
    </submittedName>
</protein>
<reference evidence="2" key="2">
    <citation type="submission" date="2021-04" db="EMBL/GenBank/DDBJ databases">
        <authorList>
            <person name="Gilroy R."/>
        </authorList>
    </citation>
    <scope>NUCLEOTIDE SEQUENCE</scope>
    <source>
        <strain evidence="2">CHK188-5543</strain>
    </source>
</reference>
<proteinExistence type="predicted"/>
<organism evidence="2 3">
    <name type="scientific">Candidatus Anaerotruncus excrementipullorum</name>
    <dbReference type="NCBI Taxonomy" id="2838465"/>
    <lineage>
        <taxon>Bacteria</taxon>
        <taxon>Bacillati</taxon>
        <taxon>Bacillota</taxon>
        <taxon>Clostridia</taxon>
        <taxon>Eubacteriales</taxon>
        <taxon>Oscillospiraceae</taxon>
        <taxon>Anaerotruncus</taxon>
    </lineage>
</organism>
<feature type="transmembrane region" description="Helical" evidence="1">
    <location>
        <begin position="185"/>
        <end position="204"/>
    </location>
</feature>
<evidence type="ECO:0000313" key="2">
    <source>
        <dbReference type="EMBL" id="HIX65673.1"/>
    </source>
</evidence>